<reference evidence="5 6" key="1">
    <citation type="journal article" date="2004" name="Nature">
        <title>Genome evolution in yeasts.</title>
        <authorList>
            <consortium name="Genolevures"/>
            <person name="Dujon B."/>
            <person name="Sherman D."/>
            <person name="Fischer G."/>
            <person name="Durrens P."/>
            <person name="Casaregola S."/>
            <person name="Lafontaine I."/>
            <person name="de Montigny J."/>
            <person name="Marck C."/>
            <person name="Neuveglise C."/>
            <person name="Talla E."/>
            <person name="Goffard N."/>
            <person name="Frangeul L."/>
            <person name="Aigle M."/>
            <person name="Anthouard V."/>
            <person name="Babour A."/>
            <person name="Barbe V."/>
            <person name="Barnay S."/>
            <person name="Blanchin S."/>
            <person name="Beckerich J.M."/>
            <person name="Beyne E."/>
            <person name="Bleykasten C."/>
            <person name="Boisrame A."/>
            <person name="Boyer J."/>
            <person name="Cattolico L."/>
            <person name="Confanioleri F."/>
            <person name="de Daruvar A."/>
            <person name="Despons L."/>
            <person name="Fabre E."/>
            <person name="Fairhead C."/>
            <person name="Ferry-Dumazet H."/>
            <person name="Groppi A."/>
            <person name="Hantraye F."/>
            <person name="Hennequin C."/>
            <person name="Jauniaux N."/>
            <person name="Joyet P."/>
            <person name="Kachouri R."/>
            <person name="Kerrest A."/>
            <person name="Koszul R."/>
            <person name="Lemaire M."/>
            <person name="Lesur I."/>
            <person name="Ma L."/>
            <person name="Muller H."/>
            <person name="Nicaud J.M."/>
            <person name="Nikolski M."/>
            <person name="Oztas S."/>
            <person name="Ozier-Kalogeropoulos O."/>
            <person name="Pellenz S."/>
            <person name="Potier S."/>
            <person name="Richard G.F."/>
            <person name="Straub M.L."/>
            <person name="Suleau A."/>
            <person name="Swennene D."/>
            <person name="Tekaia F."/>
            <person name="Wesolowski-Louvel M."/>
            <person name="Westhof E."/>
            <person name="Wirth B."/>
            <person name="Zeniou-Meyer M."/>
            <person name="Zivanovic I."/>
            <person name="Bolotin-Fukuhara M."/>
            <person name="Thierry A."/>
            <person name="Bouchier C."/>
            <person name="Caudron B."/>
            <person name="Scarpelli C."/>
            <person name="Gaillardin C."/>
            <person name="Weissenbach J."/>
            <person name="Wincker P."/>
            <person name="Souciet J.L."/>
        </authorList>
    </citation>
    <scope>NUCLEOTIDE SEQUENCE [LARGE SCALE GENOMIC DNA]</scope>
    <source>
        <strain evidence="6">ATCC 36239 / CBS 767 / BCRC 21394 / JCM 1990 / NBRC 0083 / IGC 2968</strain>
    </source>
</reference>
<protein>
    <submittedName>
        <fullName evidence="5">DEHA2F05852p</fullName>
    </submittedName>
</protein>
<evidence type="ECO:0000256" key="1">
    <source>
        <dbReference type="ARBA" id="ARBA00006484"/>
    </source>
</evidence>
<dbReference type="GO" id="GO:0016616">
    <property type="term" value="F:oxidoreductase activity, acting on the CH-OH group of donors, NAD or NADP as acceptor"/>
    <property type="evidence" value="ECO:0007669"/>
    <property type="project" value="TreeGrafter"/>
</dbReference>
<dbReference type="Pfam" id="PF00106">
    <property type="entry name" value="adh_short"/>
    <property type="match status" value="1"/>
</dbReference>
<dbReference type="PANTHER" id="PTHR24322:SF736">
    <property type="entry name" value="RETINOL DEHYDROGENASE 10"/>
    <property type="match status" value="1"/>
</dbReference>
<dbReference type="EMBL" id="CR382138">
    <property type="protein sequence ID" value="CAG88941.2"/>
    <property type="molecule type" value="Genomic_DNA"/>
</dbReference>
<evidence type="ECO:0000256" key="3">
    <source>
        <dbReference type="RuleBase" id="RU000363"/>
    </source>
</evidence>
<gene>
    <name evidence="5" type="ordered locus">DEHA2F05852g</name>
</gene>
<dbReference type="KEGG" id="dha:DEHA2F05852g"/>
<keyword evidence="4" id="KW-0472">Membrane</keyword>
<dbReference type="OrthoDB" id="5840532at2759"/>
<dbReference type="SUPFAM" id="SSF51735">
    <property type="entry name" value="NAD(P)-binding Rossmann-fold domains"/>
    <property type="match status" value="1"/>
</dbReference>
<dbReference type="InterPro" id="IPR036291">
    <property type="entry name" value="NAD(P)-bd_dom_sf"/>
</dbReference>
<dbReference type="OMA" id="MFKDVEP"/>
<dbReference type="HOGENOM" id="CLU_010194_5_1_1"/>
<evidence type="ECO:0000313" key="5">
    <source>
        <dbReference type="EMBL" id="CAG88941.2"/>
    </source>
</evidence>
<dbReference type="AlphaFoldDB" id="Q6BMF5"/>
<dbReference type="PRINTS" id="PR00081">
    <property type="entry name" value="GDHRDH"/>
</dbReference>
<keyword evidence="6" id="KW-1185">Reference proteome</keyword>
<keyword evidence="4" id="KW-1133">Transmembrane helix</keyword>
<dbReference type="InParanoid" id="Q6BMF5"/>
<dbReference type="PRINTS" id="PR00080">
    <property type="entry name" value="SDRFAMILY"/>
</dbReference>
<feature type="transmembrane region" description="Helical" evidence="4">
    <location>
        <begin position="40"/>
        <end position="60"/>
    </location>
</feature>
<dbReference type="PANTHER" id="PTHR24322">
    <property type="entry name" value="PKSB"/>
    <property type="match status" value="1"/>
</dbReference>
<feature type="transmembrane region" description="Helical" evidence="4">
    <location>
        <begin position="66"/>
        <end position="85"/>
    </location>
</feature>
<sequence length="370" mass="41865">MRLSSSQFISSIMRLSKSEKLKLECLNHEIVSCNMNLDKFIIGLWRSAKYFLAIVLFLSIFDGFHWKYNVTTILLGFCICLHGFSKKYKILPIFKAIDEMDIALITGGSRGLGLEIAKELILQKKIGKVIILDIISPEFQFIDKDLSKIEYHKCDVGNRRELQFVIEKVIENLNNQKKNISICINNAGIRHNESLLSLSQEKIDSIFNVNTMSHILVLKAILKNHVEEVIPRELTNNNLFIVSVSSILGTLAPKNLSIYSASKAAIIQIHEALTQEVSHLPMIRLLLVTTGQLTTSMFGDVIPPMKFLAPVVNHIDLAKDVVCKIEKGEKGVLCAPLYANFLPIVKCLPIFMQDYCRWFSGIDTQIKENQ</sequence>
<dbReference type="GeneID" id="2903389"/>
<dbReference type="InterPro" id="IPR002347">
    <property type="entry name" value="SDR_fam"/>
</dbReference>
<name>Q6BMF5_DEBHA</name>
<evidence type="ECO:0000313" key="6">
    <source>
        <dbReference type="Proteomes" id="UP000000599"/>
    </source>
</evidence>
<dbReference type="VEuPathDB" id="FungiDB:DEHA2F05852g"/>
<accession>Q6BMF5</accession>
<comment type="similarity">
    <text evidence="1 3">Belongs to the short-chain dehydrogenases/reductases (SDR) family.</text>
</comment>
<keyword evidence="4" id="KW-0812">Transmembrane</keyword>
<organism evidence="5 6">
    <name type="scientific">Debaryomyces hansenii (strain ATCC 36239 / CBS 767 / BCRC 21394 / JCM 1990 / NBRC 0083 / IGC 2968)</name>
    <name type="common">Yeast</name>
    <name type="synonym">Torulaspora hansenii</name>
    <dbReference type="NCBI Taxonomy" id="284592"/>
    <lineage>
        <taxon>Eukaryota</taxon>
        <taxon>Fungi</taxon>
        <taxon>Dikarya</taxon>
        <taxon>Ascomycota</taxon>
        <taxon>Saccharomycotina</taxon>
        <taxon>Pichiomycetes</taxon>
        <taxon>Debaryomycetaceae</taxon>
        <taxon>Debaryomyces</taxon>
    </lineage>
</organism>
<keyword evidence="2" id="KW-0560">Oxidoreductase</keyword>
<evidence type="ECO:0000256" key="2">
    <source>
        <dbReference type="ARBA" id="ARBA00023002"/>
    </source>
</evidence>
<dbReference type="eggNOG" id="KOG1201">
    <property type="taxonomic scope" value="Eukaryota"/>
</dbReference>
<dbReference type="STRING" id="284592.Q6BMF5"/>
<dbReference type="Gene3D" id="3.40.50.720">
    <property type="entry name" value="NAD(P)-binding Rossmann-like Domain"/>
    <property type="match status" value="1"/>
</dbReference>
<evidence type="ECO:0000256" key="4">
    <source>
        <dbReference type="SAM" id="Phobius"/>
    </source>
</evidence>
<proteinExistence type="inferred from homology"/>
<dbReference type="RefSeq" id="XP_460616.2">
    <property type="nucleotide sequence ID" value="XM_460616.2"/>
</dbReference>
<dbReference type="Proteomes" id="UP000000599">
    <property type="component" value="Chromosome F"/>
</dbReference>